<evidence type="ECO:0000256" key="4">
    <source>
        <dbReference type="ARBA" id="ARBA00022729"/>
    </source>
</evidence>
<evidence type="ECO:0000256" key="7">
    <source>
        <dbReference type="ARBA" id="ARBA00023288"/>
    </source>
</evidence>
<comment type="similarity">
    <text evidence="2">Belongs to the GerABKC lipoprotein family.</text>
</comment>
<dbReference type="Proteomes" id="UP001596002">
    <property type="component" value="Unassembled WGS sequence"/>
</dbReference>
<feature type="domain" description="Spore germination protein N-terminal" evidence="9">
    <location>
        <begin position="23"/>
        <end position="202"/>
    </location>
</feature>
<dbReference type="EMBL" id="JBHSHC010000142">
    <property type="protein sequence ID" value="MFC4769671.1"/>
    <property type="molecule type" value="Genomic_DNA"/>
</dbReference>
<sequence length="381" mass="43132">MSRLVKILITVLMIVFSVTGCWDRRELEQRTSVVAFAVDVNEDNPELIDVTIQIPIPIKIVGAGGGGGGQGGKEAVRVISGSGRTVLDAMQNIEKRLNQQLFYGHTRIVVLSDKIAKTDIADFMDILRRSPQVRRLLWPIIVPGRASKILDVDPKLEQIPMMFIKEMLETGARDKVMPDISLGEFFISLSDTSVQPMMNLVSITNNGMRWSGTAVFKESKMVGQLTEPHVWAYMNLRDKKPGGEVVVPCFDQSNRFMAFHPRDVATKVRIEHRGGQIHATYDVRMEGDIVESECKIDFNNEAVINKVQEATAKVLENRANEMIRHVQKDLQTDVLGLGFLVRARHPELWRTIQWDQEFPNVKIDVIYKVNMRRFGMSMGKE</sequence>
<keyword evidence="7" id="KW-0449">Lipoprotein</keyword>
<evidence type="ECO:0000313" key="10">
    <source>
        <dbReference type="EMBL" id="MFC4769671.1"/>
    </source>
</evidence>
<feature type="domain" description="Spore germination GerAC-like C-terminal" evidence="8">
    <location>
        <begin position="211"/>
        <end position="375"/>
    </location>
</feature>
<dbReference type="NCBIfam" id="TIGR02887">
    <property type="entry name" value="spore_ger_x_C"/>
    <property type="match status" value="1"/>
</dbReference>
<keyword evidence="4" id="KW-0732">Signal</keyword>
<organism evidence="10 11">
    <name type="scientific">Effusibacillus consociatus</name>
    <dbReference type="NCBI Taxonomy" id="1117041"/>
    <lineage>
        <taxon>Bacteria</taxon>
        <taxon>Bacillati</taxon>
        <taxon>Bacillota</taxon>
        <taxon>Bacilli</taxon>
        <taxon>Bacillales</taxon>
        <taxon>Alicyclobacillaceae</taxon>
        <taxon>Effusibacillus</taxon>
    </lineage>
</organism>
<evidence type="ECO:0000256" key="3">
    <source>
        <dbReference type="ARBA" id="ARBA00022544"/>
    </source>
</evidence>
<dbReference type="Pfam" id="PF25198">
    <property type="entry name" value="Spore_GerAC_N"/>
    <property type="match status" value="1"/>
</dbReference>
<dbReference type="InterPro" id="IPR038501">
    <property type="entry name" value="Spore_GerAC_C_sf"/>
</dbReference>
<evidence type="ECO:0000256" key="5">
    <source>
        <dbReference type="ARBA" id="ARBA00023136"/>
    </source>
</evidence>
<dbReference type="RefSeq" id="WP_380028452.1">
    <property type="nucleotide sequence ID" value="NZ_JBHSHC010000142.1"/>
</dbReference>
<reference evidence="11" key="1">
    <citation type="journal article" date="2019" name="Int. J. Syst. Evol. Microbiol.">
        <title>The Global Catalogue of Microorganisms (GCM) 10K type strain sequencing project: providing services to taxonomists for standard genome sequencing and annotation.</title>
        <authorList>
            <consortium name="The Broad Institute Genomics Platform"/>
            <consortium name="The Broad Institute Genome Sequencing Center for Infectious Disease"/>
            <person name="Wu L."/>
            <person name="Ma J."/>
        </authorList>
    </citation>
    <scope>NUCLEOTIDE SEQUENCE [LARGE SCALE GENOMIC DNA]</scope>
    <source>
        <strain evidence="11">WYCCWR 12678</strain>
    </source>
</reference>
<evidence type="ECO:0000259" key="8">
    <source>
        <dbReference type="Pfam" id="PF05504"/>
    </source>
</evidence>
<dbReference type="InterPro" id="IPR008844">
    <property type="entry name" value="Spore_GerAC-like"/>
</dbReference>
<gene>
    <name evidence="10" type="ORF">ACFO8Q_20375</name>
</gene>
<keyword evidence="3" id="KW-0309">Germination</keyword>
<evidence type="ECO:0000256" key="2">
    <source>
        <dbReference type="ARBA" id="ARBA00007886"/>
    </source>
</evidence>
<evidence type="ECO:0000256" key="6">
    <source>
        <dbReference type="ARBA" id="ARBA00023139"/>
    </source>
</evidence>
<name>A0ABV9Q6H5_9BACL</name>
<evidence type="ECO:0000256" key="1">
    <source>
        <dbReference type="ARBA" id="ARBA00004635"/>
    </source>
</evidence>
<keyword evidence="11" id="KW-1185">Reference proteome</keyword>
<evidence type="ECO:0000313" key="11">
    <source>
        <dbReference type="Proteomes" id="UP001596002"/>
    </source>
</evidence>
<dbReference type="InterPro" id="IPR057336">
    <property type="entry name" value="GerAC_N"/>
</dbReference>
<proteinExistence type="inferred from homology"/>
<accession>A0ABV9Q6H5</accession>
<keyword evidence="5" id="KW-0472">Membrane</keyword>
<dbReference type="InterPro" id="IPR046953">
    <property type="entry name" value="Spore_GerAC-like_C"/>
</dbReference>
<dbReference type="Gene3D" id="3.30.300.210">
    <property type="entry name" value="Nutrient germinant receptor protein C, domain 3"/>
    <property type="match status" value="1"/>
</dbReference>
<dbReference type="PANTHER" id="PTHR35789">
    <property type="entry name" value="SPORE GERMINATION PROTEIN B3"/>
    <property type="match status" value="1"/>
</dbReference>
<dbReference type="PROSITE" id="PS51257">
    <property type="entry name" value="PROKAR_LIPOPROTEIN"/>
    <property type="match status" value="1"/>
</dbReference>
<comment type="subcellular location">
    <subcellularLocation>
        <location evidence="1">Membrane</location>
        <topology evidence="1">Lipid-anchor</topology>
    </subcellularLocation>
</comment>
<dbReference type="Pfam" id="PF05504">
    <property type="entry name" value="Spore_GerAC"/>
    <property type="match status" value="1"/>
</dbReference>
<dbReference type="PANTHER" id="PTHR35789:SF1">
    <property type="entry name" value="SPORE GERMINATION PROTEIN B3"/>
    <property type="match status" value="1"/>
</dbReference>
<keyword evidence="6" id="KW-0564">Palmitate</keyword>
<comment type="caution">
    <text evidence="10">The sequence shown here is derived from an EMBL/GenBank/DDBJ whole genome shotgun (WGS) entry which is preliminary data.</text>
</comment>
<protein>
    <submittedName>
        <fullName evidence="10">Ger(X)C family spore germination protein</fullName>
    </submittedName>
</protein>
<evidence type="ECO:0000259" key="9">
    <source>
        <dbReference type="Pfam" id="PF25198"/>
    </source>
</evidence>